<dbReference type="EMBL" id="JAGSOV010000066">
    <property type="protein sequence ID" value="MCO1659490.1"/>
    <property type="molecule type" value="Genomic_DNA"/>
</dbReference>
<dbReference type="PANTHER" id="PTHR45674">
    <property type="entry name" value="DNA LIGASE 1/3 FAMILY MEMBER"/>
    <property type="match status" value="1"/>
</dbReference>
<dbReference type="SUPFAM" id="SSF56091">
    <property type="entry name" value="DNA ligase/mRNA capping enzyme, catalytic domain"/>
    <property type="match status" value="1"/>
</dbReference>
<comment type="catalytic activity">
    <reaction evidence="4">
        <text>ATP + (deoxyribonucleotide)n-3'-hydroxyl + 5'-phospho-(deoxyribonucleotide)m = (deoxyribonucleotide)n+m + AMP + diphosphate.</text>
        <dbReference type="EC" id="6.5.1.1"/>
    </reaction>
</comment>
<dbReference type="InterPro" id="IPR012340">
    <property type="entry name" value="NA-bd_OB-fold"/>
</dbReference>
<evidence type="ECO:0000256" key="1">
    <source>
        <dbReference type="ARBA" id="ARBA00007572"/>
    </source>
</evidence>
<keyword evidence="8" id="KW-1185">Reference proteome</keyword>
<dbReference type="CDD" id="cd07906">
    <property type="entry name" value="Adenylation_DNA_ligase_LigD_LigC"/>
    <property type="match status" value="1"/>
</dbReference>
<evidence type="ECO:0000256" key="4">
    <source>
        <dbReference type="ARBA" id="ARBA00034003"/>
    </source>
</evidence>
<dbReference type="Pfam" id="PF01068">
    <property type="entry name" value="DNA_ligase_A_M"/>
    <property type="match status" value="1"/>
</dbReference>
<feature type="compositionally biased region" description="Basic and acidic residues" evidence="5">
    <location>
        <begin position="316"/>
        <end position="328"/>
    </location>
</feature>
<feature type="region of interest" description="Disordered" evidence="5">
    <location>
        <begin position="294"/>
        <end position="328"/>
    </location>
</feature>
<dbReference type="Proteomes" id="UP001165283">
    <property type="component" value="Unassembled WGS sequence"/>
</dbReference>
<dbReference type="EC" id="6.5.1.1" evidence="2"/>
<evidence type="ECO:0000256" key="3">
    <source>
        <dbReference type="ARBA" id="ARBA00022598"/>
    </source>
</evidence>
<dbReference type="PANTHER" id="PTHR45674:SF4">
    <property type="entry name" value="DNA LIGASE 1"/>
    <property type="match status" value="1"/>
</dbReference>
<dbReference type="InterPro" id="IPR050191">
    <property type="entry name" value="ATP-dep_DNA_ligase"/>
</dbReference>
<feature type="domain" description="ATP-dependent DNA ligase family profile" evidence="6">
    <location>
        <begin position="98"/>
        <end position="179"/>
    </location>
</feature>
<dbReference type="Gene3D" id="2.40.50.140">
    <property type="entry name" value="Nucleic acid-binding proteins"/>
    <property type="match status" value="1"/>
</dbReference>
<protein>
    <recommendedName>
        <fullName evidence="2">DNA ligase (ATP)</fullName>
        <ecNumber evidence="2">6.5.1.1</ecNumber>
    </recommendedName>
</protein>
<organism evidence="7 8">
    <name type="scientific">Pseudonocardia humida</name>
    <dbReference type="NCBI Taxonomy" id="2800819"/>
    <lineage>
        <taxon>Bacteria</taxon>
        <taxon>Bacillati</taxon>
        <taxon>Actinomycetota</taxon>
        <taxon>Actinomycetes</taxon>
        <taxon>Pseudonocardiales</taxon>
        <taxon>Pseudonocardiaceae</taxon>
        <taxon>Pseudonocardia</taxon>
    </lineage>
</organism>
<proteinExistence type="inferred from homology"/>
<dbReference type="GO" id="GO:0016874">
    <property type="term" value="F:ligase activity"/>
    <property type="evidence" value="ECO:0007669"/>
    <property type="project" value="UniProtKB-KW"/>
</dbReference>
<evidence type="ECO:0000313" key="7">
    <source>
        <dbReference type="EMBL" id="MCO1659490.1"/>
    </source>
</evidence>
<dbReference type="Pfam" id="PF04679">
    <property type="entry name" value="DNA_ligase_A_C"/>
    <property type="match status" value="1"/>
</dbReference>
<evidence type="ECO:0000313" key="8">
    <source>
        <dbReference type="Proteomes" id="UP001165283"/>
    </source>
</evidence>
<dbReference type="InterPro" id="IPR012310">
    <property type="entry name" value="DNA_ligase_ATP-dep_cent"/>
</dbReference>
<evidence type="ECO:0000256" key="2">
    <source>
        <dbReference type="ARBA" id="ARBA00012727"/>
    </source>
</evidence>
<dbReference type="Gene3D" id="3.30.470.30">
    <property type="entry name" value="DNA ligase/mRNA capping enzyme"/>
    <property type="match status" value="1"/>
</dbReference>
<evidence type="ECO:0000259" key="6">
    <source>
        <dbReference type="PROSITE" id="PS50160"/>
    </source>
</evidence>
<gene>
    <name evidence="7" type="ORF">KDL28_30905</name>
</gene>
<keyword evidence="3 7" id="KW-0436">Ligase</keyword>
<dbReference type="SUPFAM" id="SSF50249">
    <property type="entry name" value="Nucleic acid-binding proteins"/>
    <property type="match status" value="1"/>
</dbReference>
<comment type="caution">
    <text evidence="7">The sequence shown here is derived from an EMBL/GenBank/DDBJ whole genome shotgun (WGS) entry which is preliminary data.</text>
</comment>
<reference evidence="7" key="1">
    <citation type="submission" date="2021-04" db="EMBL/GenBank/DDBJ databases">
        <title>Pseudonocardia sp. nov., isolated from sandy soil of mangrove forest.</title>
        <authorList>
            <person name="Zan Z."/>
            <person name="Huang R."/>
            <person name="Liu W."/>
        </authorList>
    </citation>
    <scope>NUCLEOTIDE SEQUENCE</scope>
    <source>
        <strain evidence="7">S2-4</strain>
    </source>
</reference>
<accession>A0ABT1A8X3</accession>
<evidence type="ECO:0000256" key="5">
    <source>
        <dbReference type="SAM" id="MobiDB-lite"/>
    </source>
</evidence>
<dbReference type="PROSITE" id="PS50160">
    <property type="entry name" value="DNA_LIGASE_A3"/>
    <property type="match status" value="1"/>
</dbReference>
<dbReference type="InterPro" id="IPR012309">
    <property type="entry name" value="DNA_ligase_ATP-dep_C"/>
</dbReference>
<sequence>MLATPGTLPAGSDIFFEVKWDGMRLLADVADGRLRLDDRGGRDVTALFPELSGLTRLAPDVLLDGEVVLLDGGVPSFAALTDRMHEPVDPRVAQARPVTYMVFDVLRLYGVPLLERPMGERRATLERLDLDVVANLSLSPRYTDGPALLDVTRERGMAGVVAKRGDGTYRPGVRSPDWVVTTHLRTVACAVGGWRPERGAADRVGSLLVGLPGATGLRFVGSVDVAHAGPVAQRVLHGRLVATPIAPFTAGLSRALSAGVRWCEPTTIVEVAHGGRAPGGRLRDAAFRGIRDDLHPADLPADVPDDVPDAAPWGRSPDRPADRRGGGS</sequence>
<comment type="similarity">
    <text evidence="1">Belongs to the ATP-dependent DNA ligase family.</text>
</comment>
<dbReference type="RefSeq" id="WP_252444321.1">
    <property type="nucleotide sequence ID" value="NZ_JAGSOV010000066.1"/>
</dbReference>
<name>A0ABT1A8X3_9PSEU</name>
<dbReference type="Gene3D" id="3.30.1490.70">
    <property type="match status" value="1"/>
</dbReference>